<comment type="subcellular location">
    <subcellularLocation>
        <location evidence="1">Peroxisome</location>
    </subcellularLocation>
</comment>
<keyword evidence="3" id="KW-0576">Peroxisome</keyword>
<name>A0A3A3G691_9BURK</name>
<sequence>MSYEHYTHLAVRIDNYVATVSLNRPEVLNAVNAQLHHELSTIFFALAEDPAVSVIVLTGEGRAFCAGGDLDWVQELLTSPRPYLENIIVGRKIVMGILDCPKPIVCRINGDAIGLGATIALLCDITIAVDTASIADPHVRIGLVAGDGGALIWPQLVGYAKAKEYLLTGSRIKAAEAARIGLINYAVNADELDATVQQMVSKLISASPTAIQYTKMSVNVPLRQMVSSVLENSLAYEGLTILQNTDLSEALVAFREKRPPVFKRG</sequence>
<keyword evidence="6" id="KW-1185">Reference proteome</keyword>
<gene>
    <name evidence="5" type="ORF">D3878_17625</name>
</gene>
<dbReference type="InterPro" id="IPR029045">
    <property type="entry name" value="ClpP/crotonase-like_dom_sf"/>
</dbReference>
<dbReference type="Gene3D" id="3.90.226.10">
    <property type="entry name" value="2-enoyl-CoA Hydratase, Chain A, domain 1"/>
    <property type="match status" value="1"/>
</dbReference>
<proteinExistence type="inferred from homology"/>
<dbReference type="CDD" id="cd06558">
    <property type="entry name" value="crotonase-like"/>
    <property type="match status" value="1"/>
</dbReference>
<organism evidence="5 6">
    <name type="scientific">Noviherbaspirillum sedimenti</name>
    <dbReference type="NCBI Taxonomy" id="2320865"/>
    <lineage>
        <taxon>Bacteria</taxon>
        <taxon>Pseudomonadati</taxon>
        <taxon>Pseudomonadota</taxon>
        <taxon>Betaproteobacteria</taxon>
        <taxon>Burkholderiales</taxon>
        <taxon>Oxalobacteraceae</taxon>
        <taxon>Noviherbaspirillum</taxon>
    </lineage>
</organism>
<evidence type="ECO:0000313" key="5">
    <source>
        <dbReference type="EMBL" id="RJG03185.1"/>
    </source>
</evidence>
<dbReference type="PANTHER" id="PTHR43684:SF1">
    <property type="entry name" value="ENOYL-COA DELTA ISOMERASE 2"/>
    <property type="match status" value="1"/>
</dbReference>
<evidence type="ECO:0000256" key="3">
    <source>
        <dbReference type="ARBA" id="ARBA00023140"/>
    </source>
</evidence>
<dbReference type="Proteomes" id="UP000266327">
    <property type="component" value="Unassembled WGS sequence"/>
</dbReference>
<dbReference type="GO" id="GO:0004165">
    <property type="term" value="F:delta(3)-delta(2)-enoyl-CoA isomerase activity"/>
    <property type="evidence" value="ECO:0007669"/>
    <property type="project" value="UniProtKB-ARBA"/>
</dbReference>
<accession>A0A3A3G691</accession>
<evidence type="ECO:0000256" key="1">
    <source>
        <dbReference type="ARBA" id="ARBA00004275"/>
    </source>
</evidence>
<dbReference type="SUPFAM" id="SSF52096">
    <property type="entry name" value="ClpP/crotonase"/>
    <property type="match status" value="1"/>
</dbReference>
<dbReference type="PANTHER" id="PTHR43684">
    <property type="match status" value="1"/>
</dbReference>
<dbReference type="InterPro" id="IPR014748">
    <property type="entry name" value="Enoyl-CoA_hydra_C"/>
</dbReference>
<protein>
    <submittedName>
        <fullName evidence="5">Enoyl-CoA hydratase/isomerase family protein</fullName>
    </submittedName>
</protein>
<dbReference type="EMBL" id="QYUQ01000002">
    <property type="protein sequence ID" value="RJG03185.1"/>
    <property type="molecule type" value="Genomic_DNA"/>
</dbReference>
<dbReference type="InterPro" id="IPR001753">
    <property type="entry name" value="Enoyl-CoA_hydra/iso"/>
</dbReference>
<reference evidence="6" key="1">
    <citation type="submission" date="2018-09" db="EMBL/GenBank/DDBJ databases">
        <authorList>
            <person name="Zhu H."/>
        </authorList>
    </citation>
    <scope>NUCLEOTIDE SEQUENCE [LARGE SCALE GENOMIC DNA]</scope>
    <source>
        <strain evidence="6">K1S02-23</strain>
    </source>
</reference>
<comment type="caution">
    <text evidence="5">The sequence shown here is derived from an EMBL/GenBank/DDBJ whole genome shotgun (WGS) entry which is preliminary data.</text>
</comment>
<dbReference type="InterPro" id="IPR051053">
    <property type="entry name" value="ECH/Chromodomain_protein"/>
</dbReference>
<dbReference type="RefSeq" id="WP_119786684.1">
    <property type="nucleotide sequence ID" value="NZ_QYUQ01000002.1"/>
</dbReference>
<dbReference type="AlphaFoldDB" id="A0A3A3G691"/>
<evidence type="ECO:0000256" key="4">
    <source>
        <dbReference type="ARBA" id="ARBA00023235"/>
    </source>
</evidence>
<evidence type="ECO:0000256" key="2">
    <source>
        <dbReference type="ARBA" id="ARBA00005254"/>
    </source>
</evidence>
<dbReference type="OrthoDB" id="5291143at2"/>
<dbReference type="Gene3D" id="1.10.12.10">
    <property type="entry name" value="Lyase 2-enoyl-coa Hydratase, Chain A, domain 2"/>
    <property type="match status" value="1"/>
</dbReference>
<keyword evidence="4 5" id="KW-0413">Isomerase</keyword>
<comment type="similarity">
    <text evidence="2">Belongs to the enoyl-CoA hydratase/isomerase family.</text>
</comment>
<evidence type="ECO:0000313" key="6">
    <source>
        <dbReference type="Proteomes" id="UP000266327"/>
    </source>
</evidence>
<dbReference type="Pfam" id="PF00378">
    <property type="entry name" value="ECH_1"/>
    <property type="match status" value="1"/>
</dbReference>